<dbReference type="PANTHER" id="PTHR34301">
    <property type="entry name" value="DNA-BINDING PROTEIN-RELATED"/>
    <property type="match status" value="1"/>
</dbReference>
<dbReference type="SUPFAM" id="SSF52540">
    <property type="entry name" value="P-loop containing nucleoside triphosphate hydrolases"/>
    <property type="match status" value="1"/>
</dbReference>
<dbReference type="Gene3D" id="1.10.10.10">
    <property type="entry name" value="Winged helix-like DNA-binding domain superfamily/Winged helix DNA-binding domain"/>
    <property type="match status" value="1"/>
</dbReference>
<organism evidence="2 3">
    <name type="scientific">Methanobrevibacter gottschalkii</name>
    <dbReference type="NCBI Taxonomy" id="190974"/>
    <lineage>
        <taxon>Archaea</taxon>
        <taxon>Methanobacteriati</taxon>
        <taxon>Methanobacteriota</taxon>
        <taxon>Methanomada group</taxon>
        <taxon>Methanobacteria</taxon>
        <taxon>Methanobacteriales</taxon>
        <taxon>Methanobacteriaceae</taxon>
        <taxon>Methanobrevibacter</taxon>
    </lineage>
</organism>
<dbReference type="SUPFAM" id="SSF46785">
    <property type="entry name" value="Winged helix' DNA-binding domain"/>
    <property type="match status" value="1"/>
</dbReference>
<reference evidence="2 3" key="1">
    <citation type="submission" date="2016-10" db="EMBL/GenBank/DDBJ databases">
        <authorList>
            <person name="de Groot N.N."/>
        </authorList>
    </citation>
    <scope>NUCLEOTIDE SEQUENCE [LARGE SCALE GENOMIC DNA]</scope>
    <source>
        <strain evidence="2 3">DSM 11978</strain>
    </source>
</reference>
<dbReference type="InterPro" id="IPR036390">
    <property type="entry name" value="WH_DNA-bd_sf"/>
</dbReference>
<proteinExistence type="predicted"/>
<evidence type="ECO:0000313" key="3">
    <source>
        <dbReference type="Proteomes" id="UP000199506"/>
    </source>
</evidence>
<dbReference type="InterPro" id="IPR036388">
    <property type="entry name" value="WH-like_DNA-bd_sf"/>
</dbReference>
<evidence type="ECO:0000313" key="2">
    <source>
        <dbReference type="EMBL" id="SEL00521.1"/>
    </source>
</evidence>
<dbReference type="EMBL" id="FOAK01000008">
    <property type="protein sequence ID" value="SEL00521.1"/>
    <property type="molecule type" value="Genomic_DNA"/>
</dbReference>
<feature type="domain" description="ATPase" evidence="1">
    <location>
        <begin position="17"/>
        <end position="279"/>
    </location>
</feature>
<accession>A0A1H7LNL8</accession>
<dbReference type="RefSeq" id="WP_091699493.1">
    <property type="nucleotide sequence ID" value="NZ_FOAK01000008.1"/>
</dbReference>
<dbReference type="InterPro" id="IPR027417">
    <property type="entry name" value="P-loop_NTPase"/>
</dbReference>
<evidence type="ECO:0000259" key="1">
    <source>
        <dbReference type="Pfam" id="PF01637"/>
    </source>
</evidence>
<protein>
    <recommendedName>
        <fullName evidence="1">ATPase domain-containing protein</fullName>
    </recommendedName>
</protein>
<dbReference type="Gene3D" id="3.40.50.300">
    <property type="entry name" value="P-loop containing nucleotide triphosphate hydrolases"/>
    <property type="match status" value="1"/>
</dbReference>
<gene>
    <name evidence="2" type="ORF">SAMN05216439_1789</name>
</gene>
<dbReference type="PANTHER" id="PTHR34301:SF8">
    <property type="entry name" value="ATPASE DOMAIN-CONTAINING PROTEIN"/>
    <property type="match status" value="1"/>
</dbReference>
<dbReference type="Proteomes" id="UP000199506">
    <property type="component" value="Unassembled WGS sequence"/>
</dbReference>
<dbReference type="STRING" id="190974.SAMN05216439_1789"/>
<dbReference type="Pfam" id="PF01637">
    <property type="entry name" value="ATPase_2"/>
    <property type="match status" value="1"/>
</dbReference>
<dbReference type="OrthoDB" id="132045at2157"/>
<sequence>MDEIASITDTNLTETQFFNRRDEINILSNLLISTEFNSAPTILLTGIRGVGKTALIKKIRNKFEREYLVVDIDLSRSSAYQQKNLTRASMIKIIYDSIIRSSKEFGLKTISNQIEKYFKTKNFKIDKLLSYEHIPIPIFESEDNYERLAEFVMELPQKIYEDNNDKIKGVFIFIDEIQLIKDLGDELNGFLWYMRSFIQTQKNVAYIFCGSMSLKDSLINDLNGNKGAFGGRMLTIEVQPFSKKTTENYIKSMRRNIQLDHGGFERFYKCTRGIPYYIKIFAKYLPENLTLSENNISELFKDSIDYLAIHFVYMWSKLTFQEQKIIISLLENPKKRIEVANSLKVTSGSLNRPLNRLLDYDLIEYANDKYQITDPIFGYWLKNSYEKNGIYPFRSI</sequence>
<dbReference type="InterPro" id="IPR011579">
    <property type="entry name" value="ATPase_dom"/>
</dbReference>
<dbReference type="GO" id="GO:0005524">
    <property type="term" value="F:ATP binding"/>
    <property type="evidence" value="ECO:0007669"/>
    <property type="project" value="InterPro"/>
</dbReference>
<dbReference type="AlphaFoldDB" id="A0A1H7LNL8"/>
<name>A0A1H7LNL8_9EURY</name>